<reference evidence="3 4" key="1">
    <citation type="submission" date="2015-07" db="EMBL/GenBank/DDBJ databases">
        <title>Emmonsia species relationships and genome sequence.</title>
        <authorList>
            <person name="Cuomo C.A."/>
            <person name="Schwartz I.S."/>
            <person name="Kenyon C."/>
            <person name="de Hoog G.S."/>
            <person name="Govender N.P."/>
            <person name="Botha A."/>
            <person name="Moreno L."/>
            <person name="de Vries M."/>
            <person name="Munoz J.F."/>
            <person name="Stielow J.B."/>
        </authorList>
    </citation>
    <scope>NUCLEOTIDE SEQUENCE [LARGE SCALE GENOMIC DNA]</scope>
    <source>
        <strain evidence="3 4">CBS 136260</strain>
    </source>
</reference>
<dbReference type="GO" id="GO:0006364">
    <property type="term" value="P:rRNA processing"/>
    <property type="evidence" value="ECO:0007669"/>
    <property type="project" value="TreeGrafter"/>
</dbReference>
<dbReference type="GO" id="GO:0030515">
    <property type="term" value="F:snoRNA binding"/>
    <property type="evidence" value="ECO:0007669"/>
    <property type="project" value="TreeGrafter"/>
</dbReference>
<gene>
    <name evidence="3" type="ORF">ACJ72_05389</name>
</gene>
<sequence>MPKAATAERRHVPLADDILSTGHLRTKSSKRKSRSDEDDGDHYLDSKTSKKILQIGQDLADEDAEESRAALAATGIKRNTAFDFESRFGAEDEQGKEDDGDQYGEEEWGDVEEEVEEVEVDPNDLDTFHKFVPRGEEDPIFNPRNPDDEEQGQTTNLADLILEKIAAYEAEKGHQPQVMGGGAMEDAVELPAKAVESTK</sequence>
<feature type="compositionally biased region" description="Basic and acidic residues" evidence="2">
    <location>
        <begin position="1"/>
        <end position="14"/>
    </location>
</feature>
<name>A0A1B7NU46_9EURO</name>
<evidence type="ECO:0000313" key="3">
    <source>
        <dbReference type="EMBL" id="OAX80285.1"/>
    </source>
</evidence>
<keyword evidence="4" id="KW-1185">Reference proteome</keyword>
<feature type="compositionally biased region" description="Acidic residues" evidence="2">
    <location>
        <begin position="91"/>
        <end position="124"/>
    </location>
</feature>
<dbReference type="GO" id="GO:0005737">
    <property type="term" value="C:cytoplasm"/>
    <property type="evidence" value="ECO:0007669"/>
    <property type="project" value="TreeGrafter"/>
</dbReference>
<dbReference type="OrthoDB" id="2192561at2759"/>
<protein>
    <submittedName>
        <fullName evidence="3">Uncharacterized protein</fullName>
    </submittedName>
</protein>
<feature type="region of interest" description="Disordered" evidence="2">
    <location>
        <begin position="1"/>
        <end position="48"/>
    </location>
</feature>
<evidence type="ECO:0000256" key="1">
    <source>
        <dbReference type="ARBA" id="ARBA00007114"/>
    </source>
</evidence>
<dbReference type="EMBL" id="LGUA01000745">
    <property type="protein sequence ID" value="OAX80285.1"/>
    <property type="molecule type" value="Genomic_DNA"/>
</dbReference>
<accession>A0A1B7NU46</accession>
<evidence type="ECO:0000313" key="4">
    <source>
        <dbReference type="Proteomes" id="UP000091918"/>
    </source>
</evidence>
<evidence type="ECO:0000256" key="2">
    <source>
        <dbReference type="SAM" id="MobiDB-lite"/>
    </source>
</evidence>
<feature type="compositionally biased region" description="Basic and acidic residues" evidence="2">
    <location>
        <begin position="126"/>
        <end position="137"/>
    </location>
</feature>
<dbReference type="PANTHER" id="PTHR12821:SF0">
    <property type="entry name" value="BYSTIN"/>
    <property type="match status" value="1"/>
</dbReference>
<feature type="region of interest" description="Disordered" evidence="2">
    <location>
        <begin position="82"/>
        <end position="153"/>
    </location>
</feature>
<dbReference type="PANTHER" id="PTHR12821">
    <property type="entry name" value="BYSTIN"/>
    <property type="match status" value="1"/>
</dbReference>
<dbReference type="AlphaFoldDB" id="A0A1B7NU46"/>
<dbReference type="Proteomes" id="UP000091918">
    <property type="component" value="Unassembled WGS sequence"/>
</dbReference>
<organism evidence="3 4">
    <name type="scientific">Emergomyces africanus</name>
    <dbReference type="NCBI Taxonomy" id="1955775"/>
    <lineage>
        <taxon>Eukaryota</taxon>
        <taxon>Fungi</taxon>
        <taxon>Dikarya</taxon>
        <taxon>Ascomycota</taxon>
        <taxon>Pezizomycotina</taxon>
        <taxon>Eurotiomycetes</taxon>
        <taxon>Eurotiomycetidae</taxon>
        <taxon>Onygenales</taxon>
        <taxon>Ajellomycetaceae</taxon>
        <taxon>Emergomyces</taxon>
    </lineage>
</organism>
<dbReference type="STRING" id="1658172.A0A1B7NU46"/>
<dbReference type="GO" id="GO:0005730">
    <property type="term" value="C:nucleolus"/>
    <property type="evidence" value="ECO:0007669"/>
    <property type="project" value="TreeGrafter"/>
</dbReference>
<dbReference type="InterPro" id="IPR007955">
    <property type="entry name" value="Bystin"/>
</dbReference>
<feature type="non-terminal residue" evidence="3">
    <location>
        <position position="199"/>
    </location>
</feature>
<dbReference type="GO" id="GO:0030688">
    <property type="term" value="C:preribosome, small subunit precursor"/>
    <property type="evidence" value="ECO:0007669"/>
    <property type="project" value="TreeGrafter"/>
</dbReference>
<feature type="compositionally biased region" description="Basic residues" evidence="2">
    <location>
        <begin position="24"/>
        <end position="33"/>
    </location>
</feature>
<proteinExistence type="inferred from homology"/>
<comment type="caution">
    <text evidence="3">The sequence shown here is derived from an EMBL/GenBank/DDBJ whole genome shotgun (WGS) entry which is preliminary data.</text>
</comment>
<comment type="similarity">
    <text evidence="1">Belongs to the bystin family.</text>
</comment>